<evidence type="ECO:0000256" key="6">
    <source>
        <dbReference type="ARBA" id="ARBA00022822"/>
    </source>
</evidence>
<dbReference type="CDD" id="cd00405">
    <property type="entry name" value="PRAI"/>
    <property type="match status" value="1"/>
</dbReference>
<evidence type="ECO:0000256" key="2">
    <source>
        <dbReference type="ARBA" id="ARBA00007571"/>
    </source>
</evidence>
<dbReference type="GO" id="GO:0000162">
    <property type="term" value="P:L-tryptophan biosynthetic process"/>
    <property type="evidence" value="ECO:0007669"/>
    <property type="project" value="UniProtKB-UniPathway"/>
</dbReference>
<keyword evidence="11" id="KW-1185">Reference proteome</keyword>
<proteinExistence type="inferred from homology"/>
<dbReference type="GeneID" id="5234541"/>
<dbReference type="KEGG" id="lel:PVL30_001420"/>
<reference evidence="10 11" key="1">
    <citation type="journal article" date="2009" name="Nature">
        <title>Evolution of pathogenicity and sexual reproduction in eight Candida genomes.</title>
        <authorList>
            <person name="Butler G."/>
            <person name="Rasmussen M.D."/>
            <person name="Lin M.F."/>
            <person name="Santos M.A."/>
            <person name="Sakthikumar S."/>
            <person name="Munro C.A."/>
            <person name="Rheinbay E."/>
            <person name="Grabherr M."/>
            <person name="Forche A."/>
            <person name="Reedy J.L."/>
            <person name="Agrafioti I."/>
            <person name="Arnaud M.B."/>
            <person name="Bates S."/>
            <person name="Brown A.J."/>
            <person name="Brunke S."/>
            <person name="Costanzo M.C."/>
            <person name="Fitzpatrick D.A."/>
            <person name="de Groot P.W."/>
            <person name="Harris D."/>
            <person name="Hoyer L.L."/>
            <person name="Hube B."/>
            <person name="Klis F.M."/>
            <person name="Kodira C."/>
            <person name="Lennard N."/>
            <person name="Logue M.E."/>
            <person name="Martin R."/>
            <person name="Neiman A.M."/>
            <person name="Nikolaou E."/>
            <person name="Quail M.A."/>
            <person name="Quinn J."/>
            <person name="Santos M.C."/>
            <person name="Schmitzberger F.F."/>
            <person name="Sherlock G."/>
            <person name="Shah P."/>
            <person name="Silverstein K.A."/>
            <person name="Skrzypek M.S."/>
            <person name="Soll D."/>
            <person name="Staggs R."/>
            <person name="Stansfield I."/>
            <person name="Stumpf M.P."/>
            <person name="Sudbery P.E."/>
            <person name="Srikantha T."/>
            <person name="Zeng Q."/>
            <person name="Berman J."/>
            <person name="Berriman M."/>
            <person name="Heitman J."/>
            <person name="Gow N.A."/>
            <person name="Lorenz M.C."/>
            <person name="Birren B.W."/>
            <person name="Kellis M."/>
            <person name="Cuomo C.A."/>
        </authorList>
    </citation>
    <scope>NUCLEOTIDE SEQUENCE [LARGE SCALE GENOMIC DNA]</scope>
    <source>
        <strain evidence="11">ATCC 11503 / BCRC 21390 / CBS 2605 / JCM 1781 / NBRC 1676 / NRRL YB-4239</strain>
    </source>
</reference>
<protein>
    <recommendedName>
        <fullName evidence="4">N-(5'-phosphoribosyl)anthranilate isomerase</fullName>
        <ecNumber evidence="3">5.3.1.24</ecNumber>
    </recommendedName>
</protein>
<dbReference type="InterPro" id="IPR011060">
    <property type="entry name" value="RibuloseP-bd_barrel"/>
</dbReference>
<dbReference type="GO" id="GO:0004640">
    <property type="term" value="F:phosphoribosylanthranilate isomerase activity"/>
    <property type="evidence" value="ECO:0007669"/>
    <property type="project" value="UniProtKB-EC"/>
</dbReference>
<dbReference type="VEuPathDB" id="FungiDB:LELG_01453"/>
<dbReference type="OMA" id="FHGDESP"/>
<keyword evidence="7" id="KW-0057">Aromatic amino acid biosynthesis</keyword>
<dbReference type="PANTHER" id="PTHR42894">
    <property type="entry name" value="N-(5'-PHOSPHORIBOSYL)ANTHRANILATE ISOMERASE"/>
    <property type="match status" value="1"/>
</dbReference>
<dbReference type="UniPathway" id="UPA00035">
    <property type="reaction ID" value="UER00042"/>
</dbReference>
<keyword evidence="5" id="KW-0028">Amino-acid biosynthesis</keyword>
<evidence type="ECO:0000256" key="4">
    <source>
        <dbReference type="ARBA" id="ARBA00022272"/>
    </source>
</evidence>
<dbReference type="OrthoDB" id="524799at2759"/>
<keyword evidence="8 10" id="KW-0413">Isomerase</keyword>
<dbReference type="PANTHER" id="PTHR42894:SF1">
    <property type="entry name" value="N-(5'-PHOSPHORIBOSYL)ANTHRANILATE ISOMERASE"/>
    <property type="match status" value="1"/>
</dbReference>
<dbReference type="EC" id="5.3.1.24" evidence="3"/>
<evidence type="ECO:0000259" key="9">
    <source>
        <dbReference type="Pfam" id="PF00697"/>
    </source>
</evidence>
<dbReference type="InParanoid" id="A5DVR7"/>
<evidence type="ECO:0000313" key="11">
    <source>
        <dbReference type="Proteomes" id="UP000001996"/>
    </source>
</evidence>
<accession>A5DVR7</accession>
<comment type="pathway">
    <text evidence="1">Amino-acid biosynthesis; L-tryptophan biosynthesis; L-tryptophan from chorismate: step 3/5.</text>
</comment>
<organism evidence="10 11">
    <name type="scientific">Lodderomyces elongisporus (strain ATCC 11503 / CBS 2605 / JCM 1781 / NBRC 1676 / NRRL YB-4239)</name>
    <name type="common">Yeast</name>
    <name type="synonym">Saccharomyces elongisporus</name>
    <dbReference type="NCBI Taxonomy" id="379508"/>
    <lineage>
        <taxon>Eukaryota</taxon>
        <taxon>Fungi</taxon>
        <taxon>Dikarya</taxon>
        <taxon>Ascomycota</taxon>
        <taxon>Saccharomycotina</taxon>
        <taxon>Pichiomycetes</taxon>
        <taxon>Debaryomycetaceae</taxon>
        <taxon>Candida/Lodderomyces clade</taxon>
        <taxon>Lodderomyces</taxon>
    </lineage>
</organism>
<dbReference type="eggNOG" id="KOG4202">
    <property type="taxonomic scope" value="Eukaryota"/>
</dbReference>
<dbReference type="InterPro" id="IPR013785">
    <property type="entry name" value="Aldolase_TIM"/>
</dbReference>
<comment type="similarity">
    <text evidence="2">Belongs to the TrpF family.</text>
</comment>
<dbReference type="AlphaFoldDB" id="A5DVR7"/>
<dbReference type="FunCoup" id="A5DVR7">
    <property type="interactions" value="156"/>
</dbReference>
<evidence type="ECO:0000313" key="10">
    <source>
        <dbReference type="EMBL" id="EDK43275.1"/>
    </source>
</evidence>
<evidence type="ECO:0000256" key="1">
    <source>
        <dbReference type="ARBA" id="ARBA00004664"/>
    </source>
</evidence>
<dbReference type="HOGENOM" id="CLU_076364_1_0_1"/>
<dbReference type="Gene3D" id="3.20.20.70">
    <property type="entry name" value="Aldolase class I"/>
    <property type="match status" value="1"/>
</dbReference>
<dbReference type="Proteomes" id="UP000001996">
    <property type="component" value="Unassembled WGS sequence"/>
</dbReference>
<evidence type="ECO:0000256" key="8">
    <source>
        <dbReference type="ARBA" id="ARBA00023235"/>
    </source>
</evidence>
<dbReference type="HAMAP" id="MF_00135">
    <property type="entry name" value="PRAI"/>
    <property type="match status" value="1"/>
</dbReference>
<dbReference type="InterPro" id="IPR044643">
    <property type="entry name" value="TrpF_fam"/>
</dbReference>
<dbReference type="SUPFAM" id="SSF51366">
    <property type="entry name" value="Ribulose-phoshate binding barrel"/>
    <property type="match status" value="1"/>
</dbReference>
<dbReference type="InterPro" id="IPR001240">
    <property type="entry name" value="PRAI_dom"/>
</dbReference>
<evidence type="ECO:0000256" key="5">
    <source>
        <dbReference type="ARBA" id="ARBA00022605"/>
    </source>
</evidence>
<sequence length="248" mass="27549">MKENKMKLVKICGLQTMEAAEVAALNGVDLLGCILVPNRQRTVDPTVARQISQIANFNRPKTVKDIFLDIKSQNISDPIKYFDYIKQEILSYGPYLVGVFRNQSEEEVFKQASDLNLDFVQLHGDENKTEFIRLATELGFGVIPRYVIPRDIEQLKKDTQEIVKLGALSIPLLDSDQGGEGKVGDWDYITENLGFTSALLAGGLTPENLIDTKNVKNIIGYDVSGGVETDGKKDPTKIIRFIVNGKAV</sequence>
<dbReference type="STRING" id="379508.A5DVR7"/>
<evidence type="ECO:0000256" key="3">
    <source>
        <dbReference type="ARBA" id="ARBA00012572"/>
    </source>
</evidence>
<name>A5DVR7_LODEL</name>
<keyword evidence="6" id="KW-0822">Tryptophan biosynthesis</keyword>
<dbReference type="Pfam" id="PF00697">
    <property type="entry name" value="PRAI"/>
    <property type="match status" value="1"/>
</dbReference>
<feature type="domain" description="N-(5'phosphoribosyl) anthranilate isomerase (PRAI)" evidence="9">
    <location>
        <begin position="78"/>
        <end position="242"/>
    </location>
</feature>
<dbReference type="EMBL" id="CH981525">
    <property type="protein sequence ID" value="EDK43275.1"/>
    <property type="molecule type" value="Genomic_DNA"/>
</dbReference>
<gene>
    <name evidence="10" type="ORF">LELG_01453</name>
</gene>
<evidence type="ECO:0000256" key="7">
    <source>
        <dbReference type="ARBA" id="ARBA00023141"/>
    </source>
</evidence>